<evidence type="ECO:0000313" key="1">
    <source>
        <dbReference type="EMBL" id="KAK0493619.1"/>
    </source>
</evidence>
<reference evidence="1" key="1">
    <citation type="submission" date="2023-06" db="EMBL/GenBank/DDBJ databases">
        <authorList>
            <consortium name="Lawrence Berkeley National Laboratory"/>
            <person name="Ahrendt S."/>
            <person name="Sahu N."/>
            <person name="Indic B."/>
            <person name="Wong-Bajracharya J."/>
            <person name="Merenyi Z."/>
            <person name="Ke H.-M."/>
            <person name="Monk M."/>
            <person name="Kocsube S."/>
            <person name="Drula E."/>
            <person name="Lipzen A."/>
            <person name="Balint B."/>
            <person name="Henrissat B."/>
            <person name="Andreopoulos B."/>
            <person name="Martin F.M."/>
            <person name="Harder C.B."/>
            <person name="Rigling D."/>
            <person name="Ford K.L."/>
            <person name="Foster G.D."/>
            <person name="Pangilinan J."/>
            <person name="Papanicolaou A."/>
            <person name="Barry K."/>
            <person name="LaButti K."/>
            <person name="Viragh M."/>
            <person name="Koriabine M."/>
            <person name="Yan M."/>
            <person name="Riley R."/>
            <person name="Champramary S."/>
            <person name="Plett K.L."/>
            <person name="Tsai I.J."/>
            <person name="Slot J."/>
            <person name="Sipos G."/>
            <person name="Plett J."/>
            <person name="Nagy L.G."/>
            <person name="Grigoriev I.V."/>
        </authorList>
    </citation>
    <scope>NUCLEOTIDE SEQUENCE</scope>
    <source>
        <strain evidence="1">HWK02</strain>
    </source>
</reference>
<dbReference type="AlphaFoldDB" id="A0AA39UR07"/>
<dbReference type="Proteomes" id="UP001175228">
    <property type="component" value="Unassembled WGS sequence"/>
</dbReference>
<gene>
    <name evidence="1" type="ORF">EDD18DRAFT_1405487</name>
</gene>
<proteinExistence type="predicted"/>
<protein>
    <recommendedName>
        <fullName evidence="3">F-box domain-containing protein</fullName>
    </recommendedName>
</protein>
<name>A0AA39UR07_9AGAR</name>
<evidence type="ECO:0008006" key="3">
    <source>
        <dbReference type="Google" id="ProtNLM"/>
    </source>
</evidence>
<comment type="caution">
    <text evidence="1">The sequence shown here is derived from an EMBL/GenBank/DDBJ whole genome shotgun (WGS) entry which is preliminary data.</text>
</comment>
<organism evidence="1 2">
    <name type="scientific">Armillaria luteobubalina</name>
    <dbReference type="NCBI Taxonomy" id="153913"/>
    <lineage>
        <taxon>Eukaryota</taxon>
        <taxon>Fungi</taxon>
        <taxon>Dikarya</taxon>
        <taxon>Basidiomycota</taxon>
        <taxon>Agaricomycotina</taxon>
        <taxon>Agaricomycetes</taxon>
        <taxon>Agaricomycetidae</taxon>
        <taxon>Agaricales</taxon>
        <taxon>Marasmiineae</taxon>
        <taxon>Physalacriaceae</taxon>
        <taxon>Armillaria</taxon>
    </lineage>
</organism>
<evidence type="ECO:0000313" key="2">
    <source>
        <dbReference type="Proteomes" id="UP001175228"/>
    </source>
</evidence>
<dbReference type="EMBL" id="JAUEPU010000024">
    <property type="protein sequence ID" value="KAK0493619.1"/>
    <property type="molecule type" value="Genomic_DNA"/>
</dbReference>
<keyword evidence="2" id="KW-1185">Reference proteome</keyword>
<sequence>MEWPLSQEVSDIIVDLAVKDAYSLDNFALMSRSMLHRTPHHRFHRITVSIVPRSDSCEKLYNILLSSERIRPYIKSLFLKGPSSRLELPNAFGTQAPPSETSWAATKYATLVSLTELLLALEELHIEHFSLSHLPYEFLSQLKKCTRVNKITLHNITFPSYSTFASIVRAFPTLEIL</sequence>
<accession>A0AA39UR07</accession>